<feature type="transmembrane region" description="Helical" evidence="11">
    <location>
        <begin position="188"/>
        <end position="209"/>
    </location>
</feature>
<dbReference type="GO" id="GO:0006814">
    <property type="term" value="P:sodium ion transport"/>
    <property type="evidence" value="ECO:0007669"/>
    <property type="project" value="UniProtKB-KW"/>
</dbReference>
<feature type="transmembrane region" description="Helical" evidence="11">
    <location>
        <begin position="426"/>
        <end position="444"/>
    </location>
</feature>
<dbReference type="AlphaFoldDB" id="A0A1G9H2Y9"/>
<evidence type="ECO:0000313" key="12">
    <source>
        <dbReference type="EMBL" id="SDL07242.1"/>
    </source>
</evidence>
<name>A0A1G9H2Y9_9GAMM</name>
<dbReference type="GO" id="GO:0015293">
    <property type="term" value="F:symporter activity"/>
    <property type="evidence" value="ECO:0007669"/>
    <property type="project" value="UniProtKB-KW"/>
</dbReference>
<evidence type="ECO:0000256" key="2">
    <source>
        <dbReference type="ARBA" id="ARBA00006434"/>
    </source>
</evidence>
<evidence type="ECO:0000256" key="4">
    <source>
        <dbReference type="ARBA" id="ARBA00022475"/>
    </source>
</evidence>
<evidence type="ECO:0000256" key="3">
    <source>
        <dbReference type="ARBA" id="ARBA00022448"/>
    </source>
</evidence>
<sequence length="487" mass="52173">MSDWVFALFAMLVYLAFAFVLGLLAGRKRSFWSVSEYAVADRGLGLIVIWFMMGGTVFSAFSFLGGPGMAFSQGAAAFFVPAYVALGILPWYLMGPKVGRIGARKNFFTMGDFLGDRYQSKSLTVIVGVISVLAFIQYLTLQIKGMAFIFSILTDGVIPYWLGALLAYGIVIAYVATSGVRGAAWSDVLQGALMLIVAWTVGYYLVYALQGGPSEMFRSINEAQPGFLTIGHEGSMMSPMAYSTVILISGLGFMMWPHLFTKSYTTTEKRIKLTTLAFPIFGVFMVPVLFIGFSAIGVVSPDAIDSPDQILPHLITNELGANGWVYGLIGAGALAAAMSSSDAITHGGSVSLGRDVVLPLKPDMTERTQVWIMRLGVIAIGAAAYWLAIFGAAGIIALLVGAYGSIAQFVPSVYGALIWRRATKSGAIAGLIVGIAVNYYYQIIADSTPLEMNAGFVGLLCNIVVFVVVSLMTPQVPRALADEYKNA</sequence>
<dbReference type="Gene3D" id="1.20.1730.10">
    <property type="entry name" value="Sodium/glucose cotransporter"/>
    <property type="match status" value="1"/>
</dbReference>
<dbReference type="PROSITE" id="PS50283">
    <property type="entry name" value="NA_SOLUT_SYMP_3"/>
    <property type="match status" value="1"/>
</dbReference>
<dbReference type="Pfam" id="PF00474">
    <property type="entry name" value="SSF"/>
    <property type="match status" value="1"/>
</dbReference>
<evidence type="ECO:0000256" key="11">
    <source>
        <dbReference type="SAM" id="Phobius"/>
    </source>
</evidence>
<evidence type="ECO:0000256" key="6">
    <source>
        <dbReference type="ARBA" id="ARBA00022847"/>
    </source>
</evidence>
<keyword evidence="5 11" id="KW-0812">Transmembrane</keyword>
<dbReference type="InterPro" id="IPR001734">
    <property type="entry name" value="Na/solute_symporter"/>
</dbReference>
<evidence type="ECO:0000256" key="10">
    <source>
        <dbReference type="RuleBase" id="RU362091"/>
    </source>
</evidence>
<feature type="transmembrane region" description="Helical" evidence="11">
    <location>
        <begin position="123"/>
        <end position="152"/>
    </location>
</feature>
<reference evidence="12 13" key="1">
    <citation type="submission" date="2016-10" db="EMBL/GenBank/DDBJ databases">
        <authorList>
            <person name="de Groot N.N."/>
        </authorList>
    </citation>
    <scope>NUCLEOTIDE SEQUENCE [LARGE SCALE GENOMIC DNA]</scope>
    <source>
        <strain evidence="12 13">DSM 14789</strain>
    </source>
</reference>
<dbReference type="InterPro" id="IPR038377">
    <property type="entry name" value="Na/Glc_symporter_sf"/>
</dbReference>
<evidence type="ECO:0000256" key="7">
    <source>
        <dbReference type="ARBA" id="ARBA00022989"/>
    </source>
</evidence>
<dbReference type="PROSITE" id="PS00457">
    <property type="entry name" value="NA_SOLUT_SYMP_2"/>
    <property type="match status" value="1"/>
</dbReference>
<feature type="transmembrane region" description="Helical" evidence="11">
    <location>
        <begin position="395"/>
        <end position="419"/>
    </location>
</feature>
<gene>
    <name evidence="12" type="ORF">SAMN05661010_00898</name>
</gene>
<proteinExistence type="inferred from homology"/>
<dbReference type="PANTHER" id="PTHR48086">
    <property type="entry name" value="SODIUM/PROLINE SYMPORTER-RELATED"/>
    <property type="match status" value="1"/>
</dbReference>
<dbReference type="EMBL" id="FNGI01000001">
    <property type="protein sequence ID" value="SDL07242.1"/>
    <property type="molecule type" value="Genomic_DNA"/>
</dbReference>
<keyword evidence="9" id="KW-0406">Ion transport</keyword>
<dbReference type="GO" id="GO:0005886">
    <property type="term" value="C:plasma membrane"/>
    <property type="evidence" value="ECO:0007669"/>
    <property type="project" value="TreeGrafter"/>
</dbReference>
<dbReference type="GO" id="GO:0046942">
    <property type="term" value="P:carboxylic acid transport"/>
    <property type="evidence" value="ECO:0007669"/>
    <property type="project" value="UniProtKB-ARBA"/>
</dbReference>
<evidence type="ECO:0000256" key="8">
    <source>
        <dbReference type="ARBA" id="ARBA00023136"/>
    </source>
</evidence>
<keyword evidence="3" id="KW-0813">Transport</keyword>
<feature type="transmembrane region" description="Helical" evidence="11">
    <location>
        <begin position="319"/>
        <end position="337"/>
    </location>
</feature>
<dbReference type="OrthoDB" id="9789704at2"/>
<organism evidence="12 13">
    <name type="scientific">Modicisalibacter muralis</name>
    <dbReference type="NCBI Taxonomy" id="119000"/>
    <lineage>
        <taxon>Bacteria</taxon>
        <taxon>Pseudomonadati</taxon>
        <taxon>Pseudomonadota</taxon>
        <taxon>Gammaproteobacteria</taxon>
        <taxon>Oceanospirillales</taxon>
        <taxon>Halomonadaceae</taxon>
        <taxon>Modicisalibacter</taxon>
    </lineage>
</organism>
<comment type="similarity">
    <text evidence="2 10">Belongs to the sodium:solute symporter (SSF) (TC 2.A.21) family.</text>
</comment>
<keyword evidence="4" id="KW-1003">Cell membrane</keyword>
<feature type="transmembrane region" description="Helical" evidence="11">
    <location>
        <begin position="371"/>
        <end position="389"/>
    </location>
</feature>
<keyword evidence="6" id="KW-0769">Symport</keyword>
<dbReference type="STRING" id="119000.SAMN05661010_00898"/>
<feature type="transmembrane region" description="Helical" evidence="11">
    <location>
        <begin position="240"/>
        <end position="261"/>
    </location>
</feature>
<dbReference type="InterPro" id="IPR050277">
    <property type="entry name" value="Sodium:Solute_Symporter"/>
</dbReference>
<keyword evidence="8 11" id="KW-0472">Membrane</keyword>
<keyword evidence="13" id="KW-1185">Reference proteome</keyword>
<keyword evidence="9" id="KW-0915">Sodium</keyword>
<evidence type="ECO:0000256" key="5">
    <source>
        <dbReference type="ARBA" id="ARBA00022692"/>
    </source>
</evidence>
<feature type="transmembrane region" description="Helical" evidence="11">
    <location>
        <begin position="273"/>
        <end position="299"/>
    </location>
</feature>
<keyword evidence="9" id="KW-0739">Sodium transport</keyword>
<feature type="transmembrane region" description="Helical" evidence="11">
    <location>
        <begin position="456"/>
        <end position="473"/>
    </location>
</feature>
<feature type="transmembrane region" description="Helical" evidence="11">
    <location>
        <begin position="44"/>
        <end position="64"/>
    </location>
</feature>
<dbReference type="CDD" id="cd10322">
    <property type="entry name" value="SLC5sbd"/>
    <property type="match status" value="1"/>
</dbReference>
<evidence type="ECO:0000313" key="13">
    <source>
        <dbReference type="Proteomes" id="UP000198654"/>
    </source>
</evidence>
<dbReference type="RefSeq" id="WP_089725858.1">
    <property type="nucleotide sequence ID" value="NZ_FNGI01000001.1"/>
</dbReference>
<comment type="subcellular location">
    <subcellularLocation>
        <location evidence="1">Membrane</location>
        <topology evidence="1">Multi-pass membrane protein</topology>
    </subcellularLocation>
</comment>
<feature type="transmembrane region" description="Helical" evidence="11">
    <location>
        <begin position="158"/>
        <end position="176"/>
    </location>
</feature>
<dbReference type="Proteomes" id="UP000198654">
    <property type="component" value="Unassembled WGS sequence"/>
</dbReference>
<evidence type="ECO:0000256" key="9">
    <source>
        <dbReference type="ARBA" id="ARBA00023201"/>
    </source>
</evidence>
<keyword evidence="7 11" id="KW-1133">Transmembrane helix</keyword>
<accession>A0A1G9H2Y9</accession>
<protein>
    <submittedName>
        <fullName evidence="12">Solute:Na+ symporter, SSS family</fullName>
    </submittedName>
</protein>
<evidence type="ECO:0000256" key="1">
    <source>
        <dbReference type="ARBA" id="ARBA00004141"/>
    </source>
</evidence>
<feature type="transmembrane region" description="Helical" evidence="11">
    <location>
        <begin position="6"/>
        <end position="24"/>
    </location>
</feature>
<dbReference type="InterPro" id="IPR018212">
    <property type="entry name" value="Na/solute_symporter_CS"/>
</dbReference>
<feature type="transmembrane region" description="Helical" evidence="11">
    <location>
        <begin position="70"/>
        <end position="94"/>
    </location>
</feature>